<accession>A0ABV8V187</accession>
<sequence>MQHKPWILAVDGHDGTGKTTLTRRLAQALDAEYVRPYGDPYGPALLEAAEAKNFTAVMGIADQAYRQVLAQYGESPILVFDRLWITLFTLLPEADHHLWPHRPATAICWIDLHTTLERLAQRDEQTYPNSWHKRYVDRYLELGKKYDCTIINTQENDEEQALALLVAWAKDVMAR</sequence>
<dbReference type="EMBL" id="JBHSCX010000003">
    <property type="protein sequence ID" value="MFC4361636.1"/>
    <property type="molecule type" value="Genomic_DNA"/>
</dbReference>
<evidence type="ECO:0000313" key="1">
    <source>
        <dbReference type="EMBL" id="MFC4361636.1"/>
    </source>
</evidence>
<reference evidence="2" key="1">
    <citation type="journal article" date="2019" name="Int. J. Syst. Evol. Microbiol.">
        <title>The Global Catalogue of Microorganisms (GCM) 10K type strain sequencing project: providing services to taxonomists for standard genome sequencing and annotation.</title>
        <authorList>
            <consortium name="The Broad Institute Genomics Platform"/>
            <consortium name="The Broad Institute Genome Sequencing Center for Infectious Disease"/>
            <person name="Wu L."/>
            <person name="Ma J."/>
        </authorList>
    </citation>
    <scope>NUCLEOTIDE SEQUENCE [LARGE SCALE GENOMIC DNA]</scope>
    <source>
        <strain evidence="2">CECT 8570</strain>
    </source>
</reference>
<evidence type="ECO:0000313" key="2">
    <source>
        <dbReference type="Proteomes" id="UP001595840"/>
    </source>
</evidence>
<dbReference type="RefSeq" id="WP_290259426.1">
    <property type="nucleotide sequence ID" value="NZ_JAUFQG010000004.1"/>
</dbReference>
<organism evidence="1 2">
    <name type="scientific">Simiduia curdlanivorans</name>
    <dbReference type="NCBI Taxonomy" id="1492769"/>
    <lineage>
        <taxon>Bacteria</taxon>
        <taxon>Pseudomonadati</taxon>
        <taxon>Pseudomonadota</taxon>
        <taxon>Gammaproteobacteria</taxon>
        <taxon>Cellvibrionales</taxon>
        <taxon>Cellvibrionaceae</taxon>
        <taxon>Simiduia</taxon>
    </lineage>
</organism>
<gene>
    <name evidence="1" type="ORF">ACFOX3_04935</name>
</gene>
<protein>
    <recommendedName>
        <fullName evidence="3">Thymidylate kinase</fullName>
    </recommendedName>
</protein>
<dbReference type="InterPro" id="IPR027417">
    <property type="entry name" value="P-loop_NTPase"/>
</dbReference>
<dbReference type="Proteomes" id="UP001595840">
    <property type="component" value="Unassembled WGS sequence"/>
</dbReference>
<name>A0ABV8V187_9GAMM</name>
<evidence type="ECO:0008006" key="3">
    <source>
        <dbReference type="Google" id="ProtNLM"/>
    </source>
</evidence>
<dbReference type="Gene3D" id="3.40.50.300">
    <property type="entry name" value="P-loop containing nucleotide triphosphate hydrolases"/>
    <property type="match status" value="1"/>
</dbReference>
<keyword evidence="2" id="KW-1185">Reference proteome</keyword>
<proteinExistence type="predicted"/>
<comment type="caution">
    <text evidence="1">The sequence shown here is derived from an EMBL/GenBank/DDBJ whole genome shotgun (WGS) entry which is preliminary data.</text>
</comment>
<dbReference type="SUPFAM" id="SSF52540">
    <property type="entry name" value="P-loop containing nucleoside triphosphate hydrolases"/>
    <property type="match status" value="1"/>
</dbReference>